<name>A0A8J3N7Q4_9ACTN</name>
<gene>
    <name evidence="3" type="ORF">Aru02nite_04180</name>
</gene>
<feature type="region of interest" description="Disordered" evidence="1">
    <location>
        <begin position="1"/>
        <end position="27"/>
    </location>
</feature>
<sequence length="301" mass="34420">MPQRDSRKTAPRKATARTRPPRTEPGLRTQWLAQELRKLRSEAGLSMADIGAYIRRDQSTISRMEKGEIPIRVTDVLAYLDMGRINDTNRREMLKQLAHEIWRDGWWDGYTGDAAATLIDRLWVESRTKRIRSYEMLVPGLLQTKAHAEATMRAVEPDSRPEQIKRWLQIRLERQAILTADEPIDLNVIIDESVLHRPVGTRLTRRAQFEHLVELSERDNVEIRVLPYKAGAHTGMAGAFELMDLAQPFPTVGYVETQVGAIFVEGKKVARLEAAYDHLLEAALDPRRSVALIRSVINELE</sequence>
<proteinExistence type="predicted"/>
<protein>
    <submittedName>
        <fullName evidence="3">Transcriptional regulator</fullName>
    </submittedName>
</protein>
<dbReference type="Proteomes" id="UP000612808">
    <property type="component" value="Unassembled WGS sequence"/>
</dbReference>
<dbReference type="InterPro" id="IPR043917">
    <property type="entry name" value="DUF5753"/>
</dbReference>
<evidence type="ECO:0000313" key="3">
    <source>
        <dbReference type="EMBL" id="GID09529.1"/>
    </source>
</evidence>
<feature type="domain" description="HTH cro/C1-type" evidence="2">
    <location>
        <begin position="36"/>
        <end position="68"/>
    </location>
</feature>
<dbReference type="Pfam" id="PF13560">
    <property type="entry name" value="HTH_31"/>
    <property type="match status" value="1"/>
</dbReference>
<dbReference type="AlphaFoldDB" id="A0A8J3N7Q4"/>
<evidence type="ECO:0000259" key="2">
    <source>
        <dbReference type="PROSITE" id="PS50943"/>
    </source>
</evidence>
<keyword evidence="4" id="KW-1185">Reference proteome</keyword>
<dbReference type="PROSITE" id="PS50943">
    <property type="entry name" value="HTH_CROC1"/>
    <property type="match status" value="1"/>
</dbReference>
<feature type="compositionally biased region" description="Basic residues" evidence="1">
    <location>
        <begin position="9"/>
        <end position="20"/>
    </location>
</feature>
<dbReference type="EMBL" id="BOMB01000001">
    <property type="protein sequence ID" value="GID09529.1"/>
    <property type="molecule type" value="Genomic_DNA"/>
</dbReference>
<dbReference type="InterPro" id="IPR010982">
    <property type="entry name" value="Lambda_DNA-bd_dom_sf"/>
</dbReference>
<dbReference type="Gene3D" id="1.10.260.40">
    <property type="entry name" value="lambda repressor-like DNA-binding domains"/>
    <property type="match status" value="1"/>
</dbReference>
<dbReference type="InterPro" id="IPR001387">
    <property type="entry name" value="Cro/C1-type_HTH"/>
</dbReference>
<organism evidence="3 4">
    <name type="scientific">Actinocatenispora rupis</name>
    <dbReference type="NCBI Taxonomy" id="519421"/>
    <lineage>
        <taxon>Bacteria</taxon>
        <taxon>Bacillati</taxon>
        <taxon>Actinomycetota</taxon>
        <taxon>Actinomycetes</taxon>
        <taxon>Micromonosporales</taxon>
        <taxon>Micromonosporaceae</taxon>
        <taxon>Actinocatenispora</taxon>
    </lineage>
</organism>
<dbReference type="Pfam" id="PF19054">
    <property type="entry name" value="DUF5753"/>
    <property type="match status" value="1"/>
</dbReference>
<evidence type="ECO:0000313" key="4">
    <source>
        <dbReference type="Proteomes" id="UP000612808"/>
    </source>
</evidence>
<dbReference type="SUPFAM" id="SSF47413">
    <property type="entry name" value="lambda repressor-like DNA-binding domains"/>
    <property type="match status" value="1"/>
</dbReference>
<comment type="caution">
    <text evidence="3">The sequence shown here is derived from an EMBL/GenBank/DDBJ whole genome shotgun (WGS) entry which is preliminary data.</text>
</comment>
<dbReference type="GO" id="GO:0003677">
    <property type="term" value="F:DNA binding"/>
    <property type="evidence" value="ECO:0007669"/>
    <property type="project" value="InterPro"/>
</dbReference>
<dbReference type="RefSeq" id="WP_203654371.1">
    <property type="nucleotide sequence ID" value="NZ_BAAAZM010000010.1"/>
</dbReference>
<reference evidence="3" key="1">
    <citation type="submission" date="2021-01" db="EMBL/GenBank/DDBJ databases">
        <title>Whole genome shotgun sequence of Actinocatenispora rupis NBRC 107355.</title>
        <authorList>
            <person name="Komaki H."/>
            <person name="Tamura T."/>
        </authorList>
    </citation>
    <scope>NUCLEOTIDE SEQUENCE</scope>
    <source>
        <strain evidence="3">NBRC 107355</strain>
    </source>
</reference>
<accession>A0A8J3N7Q4</accession>
<dbReference type="CDD" id="cd00093">
    <property type="entry name" value="HTH_XRE"/>
    <property type="match status" value="1"/>
</dbReference>
<evidence type="ECO:0000256" key="1">
    <source>
        <dbReference type="SAM" id="MobiDB-lite"/>
    </source>
</evidence>